<evidence type="ECO:0000256" key="1">
    <source>
        <dbReference type="SAM" id="MobiDB-lite"/>
    </source>
</evidence>
<name>A0A8H5WNH0_FUSCI</name>
<dbReference type="AlphaFoldDB" id="A0A8H5WNH0"/>
<organism evidence="3 4">
    <name type="scientific">Fusarium circinatum</name>
    <name type="common">Pitch canker fungus</name>
    <name type="synonym">Gibberella circinata</name>
    <dbReference type="NCBI Taxonomy" id="48490"/>
    <lineage>
        <taxon>Eukaryota</taxon>
        <taxon>Fungi</taxon>
        <taxon>Dikarya</taxon>
        <taxon>Ascomycota</taxon>
        <taxon>Pezizomycotina</taxon>
        <taxon>Sordariomycetes</taxon>
        <taxon>Hypocreomycetidae</taxon>
        <taxon>Hypocreales</taxon>
        <taxon>Nectriaceae</taxon>
        <taxon>Fusarium</taxon>
        <taxon>Fusarium fujikuroi species complex</taxon>
    </lineage>
</organism>
<feature type="region of interest" description="Disordered" evidence="1">
    <location>
        <begin position="53"/>
        <end position="90"/>
    </location>
</feature>
<protein>
    <submittedName>
        <fullName evidence="3">Uncharacterized protein</fullName>
    </submittedName>
</protein>
<sequence length="145" mass="15469">MLATLVASLFCLCWGESTGESISSAKPPDWDSDFAYGVVSRYMLDPLEELPMTYGSMTSPADSETIGTTHQDACPTDDGGPDPTSPEQSLKGQIDDLLTILRDIRLSVRPAFPGAGRSVIIISLFSLLQERIGVACIIAGSKARS</sequence>
<accession>A0A8H5WNH0</accession>
<dbReference type="EMBL" id="JAAQPE010000324">
    <property type="protein sequence ID" value="KAF5669482.1"/>
    <property type="molecule type" value="Genomic_DNA"/>
</dbReference>
<keyword evidence="2" id="KW-0732">Signal</keyword>
<feature type="compositionally biased region" description="Polar residues" evidence="1">
    <location>
        <begin position="55"/>
        <end position="71"/>
    </location>
</feature>
<gene>
    <name evidence="3" type="ORF">FCIRC_9251</name>
</gene>
<feature type="chain" id="PRO_5034553179" evidence="2">
    <location>
        <begin position="20"/>
        <end position="145"/>
    </location>
</feature>
<evidence type="ECO:0000313" key="3">
    <source>
        <dbReference type="EMBL" id="KAF5669482.1"/>
    </source>
</evidence>
<proteinExistence type="predicted"/>
<keyword evidence="4" id="KW-1185">Reference proteome</keyword>
<comment type="caution">
    <text evidence="3">The sequence shown here is derived from an EMBL/GenBank/DDBJ whole genome shotgun (WGS) entry which is preliminary data.</text>
</comment>
<feature type="signal peptide" evidence="2">
    <location>
        <begin position="1"/>
        <end position="19"/>
    </location>
</feature>
<reference evidence="4" key="1">
    <citation type="journal article" date="2020" name="BMC Genomics">
        <title>Correction to: Identification and distribution of gene clusters required for synthesis of sphingolipid metabolism inhibitors in diverse species of the filamentous fungus Fusarium.</title>
        <authorList>
            <person name="Kim H.S."/>
            <person name="Lohmar J.M."/>
            <person name="Busman M."/>
            <person name="Brown D.W."/>
            <person name="Naumann T.A."/>
            <person name="Divon H.H."/>
            <person name="Lysoe E."/>
            <person name="Uhlig S."/>
            <person name="Proctor R.H."/>
        </authorList>
    </citation>
    <scope>NUCLEOTIDE SEQUENCE [LARGE SCALE GENOMIC DNA]</scope>
    <source>
        <strain evidence="4">NRRL 25331</strain>
    </source>
</reference>
<reference evidence="3 4" key="2">
    <citation type="submission" date="2020-05" db="EMBL/GenBank/DDBJ databases">
        <title>Identification and distribution of gene clusters putatively required for synthesis of sphingolipid metabolism inhibitors in phylogenetically diverse species of the filamentous fungus Fusarium.</title>
        <authorList>
            <person name="Kim H.-S."/>
            <person name="Busman M."/>
            <person name="Brown D.W."/>
            <person name="Divon H."/>
            <person name="Uhlig S."/>
            <person name="Proctor R.H."/>
        </authorList>
    </citation>
    <scope>NUCLEOTIDE SEQUENCE [LARGE SCALE GENOMIC DNA]</scope>
    <source>
        <strain evidence="3 4">NRRL 25331</strain>
    </source>
</reference>
<evidence type="ECO:0000313" key="4">
    <source>
        <dbReference type="Proteomes" id="UP000572754"/>
    </source>
</evidence>
<dbReference type="Proteomes" id="UP000572754">
    <property type="component" value="Unassembled WGS sequence"/>
</dbReference>
<evidence type="ECO:0000256" key="2">
    <source>
        <dbReference type="SAM" id="SignalP"/>
    </source>
</evidence>